<reference evidence="1 2" key="1">
    <citation type="submission" date="2020-06" db="EMBL/GenBank/DDBJ databases">
        <authorList>
            <person name="Li R."/>
            <person name="Bekaert M."/>
        </authorList>
    </citation>
    <scope>NUCLEOTIDE SEQUENCE [LARGE SCALE GENOMIC DNA]</scope>
    <source>
        <strain evidence="2">wild</strain>
    </source>
</reference>
<dbReference type="AlphaFoldDB" id="A0A6J8CM44"/>
<accession>A0A6J8CM44</accession>
<organism evidence="1 2">
    <name type="scientific">Mytilus coruscus</name>
    <name type="common">Sea mussel</name>
    <dbReference type="NCBI Taxonomy" id="42192"/>
    <lineage>
        <taxon>Eukaryota</taxon>
        <taxon>Metazoa</taxon>
        <taxon>Spiralia</taxon>
        <taxon>Lophotrochozoa</taxon>
        <taxon>Mollusca</taxon>
        <taxon>Bivalvia</taxon>
        <taxon>Autobranchia</taxon>
        <taxon>Pteriomorphia</taxon>
        <taxon>Mytilida</taxon>
        <taxon>Mytiloidea</taxon>
        <taxon>Mytilidae</taxon>
        <taxon>Mytilinae</taxon>
        <taxon>Mytilus</taxon>
    </lineage>
</organism>
<sequence>MAYEFSCQECYKLQPQKSVVIEMKDRKTKHTSPSFELQLNDSILPNSDKAVHVGIQRSKTGKETIENNVYNNITKARRTAYSLMSEGFHGNNGLDPITYIHILKTYNILTLTYRLEIIVPDKTNLEEIVKFHKRIIKQILYLPQSTPDVVQYVISRLIPIDRSILEYWHLYTIYFY</sequence>
<name>A0A6J8CM44_MYTCO</name>
<keyword evidence="2" id="KW-1185">Reference proteome</keyword>
<evidence type="ECO:0000313" key="2">
    <source>
        <dbReference type="Proteomes" id="UP000507470"/>
    </source>
</evidence>
<proteinExistence type="predicted"/>
<evidence type="ECO:0000313" key="1">
    <source>
        <dbReference type="EMBL" id="CAC5397075.1"/>
    </source>
</evidence>
<gene>
    <name evidence="1" type="ORF">MCOR_31551</name>
</gene>
<dbReference type="Proteomes" id="UP000507470">
    <property type="component" value="Unassembled WGS sequence"/>
</dbReference>
<protein>
    <submittedName>
        <fullName evidence="1">Uncharacterized protein</fullName>
    </submittedName>
</protein>
<dbReference type="EMBL" id="CACVKT020005663">
    <property type="protein sequence ID" value="CAC5397075.1"/>
    <property type="molecule type" value="Genomic_DNA"/>
</dbReference>
<dbReference type="OrthoDB" id="6156040at2759"/>